<evidence type="ECO:0000313" key="2">
    <source>
        <dbReference type="EMBL" id="PIN06403.1"/>
    </source>
</evidence>
<comment type="caution">
    <text evidence="2">The sequence shown here is derived from an EMBL/GenBank/DDBJ whole genome shotgun (WGS) entry which is preliminary data.</text>
</comment>
<evidence type="ECO:0000313" key="3">
    <source>
        <dbReference type="Proteomes" id="UP000231279"/>
    </source>
</evidence>
<dbReference type="AlphaFoldDB" id="A0A2G9GMB2"/>
<organism evidence="2 3">
    <name type="scientific">Handroanthus impetiginosus</name>
    <dbReference type="NCBI Taxonomy" id="429701"/>
    <lineage>
        <taxon>Eukaryota</taxon>
        <taxon>Viridiplantae</taxon>
        <taxon>Streptophyta</taxon>
        <taxon>Embryophyta</taxon>
        <taxon>Tracheophyta</taxon>
        <taxon>Spermatophyta</taxon>
        <taxon>Magnoliopsida</taxon>
        <taxon>eudicotyledons</taxon>
        <taxon>Gunneridae</taxon>
        <taxon>Pentapetalae</taxon>
        <taxon>asterids</taxon>
        <taxon>lamiids</taxon>
        <taxon>Lamiales</taxon>
        <taxon>Bignoniaceae</taxon>
        <taxon>Crescentiina</taxon>
        <taxon>Tabebuia alliance</taxon>
        <taxon>Handroanthus</taxon>
    </lineage>
</organism>
<dbReference type="EMBL" id="NKXS01004432">
    <property type="protein sequence ID" value="PIN06403.1"/>
    <property type="molecule type" value="Genomic_DNA"/>
</dbReference>
<reference evidence="3" key="1">
    <citation type="journal article" date="2018" name="Gigascience">
        <title>Genome assembly of the Pink Ipe (Handroanthus impetiginosus, Bignoniaceae), a highly valued, ecologically keystone Neotropical timber forest tree.</title>
        <authorList>
            <person name="Silva-Junior O.B."/>
            <person name="Grattapaglia D."/>
            <person name="Novaes E."/>
            <person name="Collevatti R.G."/>
        </authorList>
    </citation>
    <scope>NUCLEOTIDE SEQUENCE [LARGE SCALE GENOMIC DNA]</scope>
    <source>
        <strain evidence="3">cv. UFG-1</strain>
    </source>
</reference>
<feature type="region of interest" description="Disordered" evidence="1">
    <location>
        <begin position="224"/>
        <end position="245"/>
    </location>
</feature>
<dbReference type="PANTHER" id="PTHR38936">
    <property type="entry name" value="TITIN-LIKE ISOFORM X2"/>
    <property type="match status" value="1"/>
</dbReference>
<protein>
    <submittedName>
        <fullName evidence="2">Uncharacterized protein</fullName>
    </submittedName>
</protein>
<evidence type="ECO:0000256" key="1">
    <source>
        <dbReference type="SAM" id="MobiDB-lite"/>
    </source>
</evidence>
<feature type="region of interest" description="Disordered" evidence="1">
    <location>
        <begin position="1"/>
        <end position="28"/>
    </location>
</feature>
<dbReference type="PANTHER" id="PTHR38936:SF1">
    <property type="entry name" value="DUF641 DOMAIN-CONTAINING PROTEIN"/>
    <property type="match status" value="1"/>
</dbReference>
<name>A0A2G9GMB2_9LAMI</name>
<keyword evidence="3" id="KW-1185">Reference proteome</keyword>
<dbReference type="Proteomes" id="UP000231279">
    <property type="component" value="Unassembled WGS sequence"/>
</dbReference>
<accession>A0A2G9GMB2</accession>
<dbReference type="OrthoDB" id="1937314at2759"/>
<sequence>MGRKRKHVPRIGEAVPDSTIAKEDKTSNACPEARTIEVKLDIHASNMSAMEVMNVENKVQANSNGLPPKTKTVVARRSVRLRNLALPTRIPVVNPILEQVNIVENEKEEALNSQQVSTFPVVSEKNMEREPQAEQANTVPNVNERNLEEKIDYLVQAIEEFKTKVFGRPKDDLSYKSLYIDAQKKYERMKDAAGASKEVILVSNLAKATGVTVSLSPQTVQKRIPSAAAAAAPGTAEKPKRNKKN</sequence>
<proteinExistence type="predicted"/>
<gene>
    <name evidence="2" type="ORF">CDL12_21052</name>
</gene>